<dbReference type="AlphaFoldDB" id="A0A699SYQ6"/>
<sequence length="68" mass="8131">MPDEWRLSEVIPIYKNKGDAQAYSNYRGIKLLSHTMKLWERVIEKRLRRESRVSENQFGFMPGRSTTE</sequence>
<gene>
    <name evidence="1" type="ORF">Tci_875016</name>
</gene>
<organism evidence="1">
    <name type="scientific">Tanacetum cinerariifolium</name>
    <name type="common">Dalmatian daisy</name>
    <name type="synonym">Chrysanthemum cinerariifolium</name>
    <dbReference type="NCBI Taxonomy" id="118510"/>
    <lineage>
        <taxon>Eukaryota</taxon>
        <taxon>Viridiplantae</taxon>
        <taxon>Streptophyta</taxon>
        <taxon>Embryophyta</taxon>
        <taxon>Tracheophyta</taxon>
        <taxon>Spermatophyta</taxon>
        <taxon>Magnoliopsida</taxon>
        <taxon>eudicotyledons</taxon>
        <taxon>Gunneridae</taxon>
        <taxon>Pentapetalae</taxon>
        <taxon>asterids</taxon>
        <taxon>campanulids</taxon>
        <taxon>Asterales</taxon>
        <taxon>Asteraceae</taxon>
        <taxon>Asteroideae</taxon>
        <taxon>Anthemideae</taxon>
        <taxon>Anthemidinae</taxon>
        <taxon>Tanacetum</taxon>
    </lineage>
</organism>
<protein>
    <submittedName>
        <fullName evidence="1">Retrovirus-related Pol polyprotein LINE-1</fullName>
    </submittedName>
</protein>
<evidence type="ECO:0000313" key="1">
    <source>
        <dbReference type="EMBL" id="GFD03047.1"/>
    </source>
</evidence>
<dbReference type="EMBL" id="BKCJ011202263">
    <property type="protein sequence ID" value="GFD03047.1"/>
    <property type="molecule type" value="Genomic_DNA"/>
</dbReference>
<comment type="caution">
    <text evidence="1">The sequence shown here is derived from an EMBL/GenBank/DDBJ whole genome shotgun (WGS) entry which is preliminary data.</text>
</comment>
<feature type="non-terminal residue" evidence="1">
    <location>
        <position position="68"/>
    </location>
</feature>
<accession>A0A699SYQ6</accession>
<reference evidence="1" key="1">
    <citation type="journal article" date="2019" name="Sci. Rep.">
        <title>Draft genome of Tanacetum cinerariifolium, the natural source of mosquito coil.</title>
        <authorList>
            <person name="Yamashiro T."/>
            <person name="Shiraishi A."/>
            <person name="Satake H."/>
            <person name="Nakayama K."/>
        </authorList>
    </citation>
    <scope>NUCLEOTIDE SEQUENCE</scope>
</reference>
<dbReference type="PANTHER" id="PTHR19446">
    <property type="entry name" value="REVERSE TRANSCRIPTASES"/>
    <property type="match status" value="1"/>
</dbReference>
<name>A0A699SYQ6_TANCI</name>
<proteinExistence type="predicted"/>